<dbReference type="Gene3D" id="3.40.50.150">
    <property type="entry name" value="Vaccinia Virus protein VP39"/>
    <property type="match status" value="1"/>
</dbReference>
<name>A0A7M3T765_9RHOB</name>
<dbReference type="InterPro" id="IPR050602">
    <property type="entry name" value="Malonyl-ACP_OMT"/>
</dbReference>
<dbReference type="InterPro" id="IPR029063">
    <property type="entry name" value="SAM-dependent_MTases_sf"/>
</dbReference>
<feature type="region of interest" description="Disordered" evidence="3">
    <location>
        <begin position="264"/>
        <end position="303"/>
    </location>
</feature>
<protein>
    <submittedName>
        <fullName evidence="4">Methyltransferase domain-containing protein</fullName>
    </submittedName>
</protein>
<sequence>MRAGRVKKLLTSEETADSRFLIERAAASLAERLDDIARDFPRVLIHGAGLGAFAAALGGRAGGARLVQTESAAALAALASARAPGAETRIAPEESPGEARRGFDLAISGMTLHRANDPVGVLSQLRLALKPDGLLLAALFGGRTLAELRAALAEAEAEVEGGISPRVSPMGEIRDLGALMQRAGFAMPVADVDRIDIAYETPFHLMRDLRAMGEANPLYARRRVFSRRATMRRAAEIYAAHYGRADGRVSATFEIVHLAGWAPAENQPKPLRPGSARSRLAEALGAEERSAGEKAPGGAPSGE</sequence>
<dbReference type="AlphaFoldDB" id="A0A7M3T765"/>
<keyword evidence="5" id="KW-1185">Reference proteome</keyword>
<dbReference type="EMBL" id="CP049056">
    <property type="protein sequence ID" value="QIE57846.1"/>
    <property type="molecule type" value="Genomic_DNA"/>
</dbReference>
<keyword evidence="2 4" id="KW-0808">Transferase</keyword>
<accession>A0A7M3T765</accession>
<dbReference type="Pfam" id="PF13489">
    <property type="entry name" value="Methyltransf_23"/>
    <property type="match status" value="1"/>
</dbReference>
<dbReference type="GO" id="GO:0032259">
    <property type="term" value="P:methylation"/>
    <property type="evidence" value="ECO:0007669"/>
    <property type="project" value="UniProtKB-KW"/>
</dbReference>
<dbReference type="SUPFAM" id="SSF53335">
    <property type="entry name" value="S-adenosyl-L-methionine-dependent methyltransferases"/>
    <property type="match status" value="1"/>
</dbReference>
<dbReference type="Proteomes" id="UP000503336">
    <property type="component" value="Chromosome"/>
</dbReference>
<evidence type="ECO:0000256" key="2">
    <source>
        <dbReference type="ARBA" id="ARBA00022679"/>
    </source>
</evidence>
<dbReference type="PANTHER" id="PTHR13090">
    <property type="entry name" value="ARGININE-HYDROXYLASE NDUFAF5, MITOCHONDRIAL"/>
    <property type="match status" value="1"/>
</dbReference>
<dbReference type="KEGG" id="hdh:G5B40_10605"/>
<dbReference type="PANTHER" id="PTHR13090:SF1">
    <property type="entry name" value="ARGININE-HYDROXYLASE NDUFAF5, MITOCHONDRIAL"/>
    <property type="match status" value="1"/>
</dbReference>
<keyword evidence="1 4" id="KW-0489">Methyltransferase</keyword>
<organism evidence="4 5">
    <name type="scientific">Pikeienuella piscinae</name>
    <dbReference type="NCBI Taxonomy" id="2748098"/>
    <lineage>
        <taxon>Bacteria</taxon>
        <taxon>Pseudomonadati</taxon>
        <taxon>Pseudomonadota</taxon>
        <taxon>Alphaproteobacteria</taxon>
        <taxon>Rhodobacterales</taxon>
        <taxon>Paracoccaceae</taxon>
        <taxon>Pikeienuella</taxon>
    </lineage>
</organism>
<gene>
    <name evidence="4" type="ORF">G5B40_10605</name>
</gene>
<dbReference type="GO" id="GO:0008168">
    <property type="term" value="F:methyltransferase activity"/>
    <property type="evidence" value="ECO:0007669"/>
    <property type="project" value="UniProtKB-KW"/>
</dbReference>
<reference evidence="4 5" key="1">
    <citation type="submission" date="2020-02" db="EMBL/GenBank/DDBJ databases">
        <title>complete genome sequence of Rhodobacteraceae bacterium.</title>
        <authorList>
            <person name="Park J."/>
            <person name="Kim Y.-S."/>
            <person name="Kim K.-H."/>
        </authorList>
    </citation>
    <scope>NUCLEOTIDE SEQUENCE [LARGE SCALE GENOMIC DNA]</scope>
    <source>
        <strain evidence="4 5">RR4-56</strain>
    </source>
</reference>
<evidence type="ECO:0000313" key="4">
    <source>
        <dbReference type="EMBL" id="QIE57846.1"/>
    </source>
</evidence>
<proteinExistence type="predicted"/>
<evidence type="ECO:0000313" key="5">
    <source>
        <dbReference type="Proteomes" id="UP000503336"/>
    </source>
</evidence>
<evidence type="ECO:0000256" key="1">
    <source>
        <dbReference type="ARBA" id="ARBA00022603"/>
    </source>
</evidence>
<evidence type="ECO:0000256" key="3">
    <source>
        <dbReference type="SAM" id="MobiDB-lite"/>
    </source>
</evidence>